<evidence type="ECO:0000256" key="2">
    <source>
        <dbReference type="ARBA" id="ARBA00022737"/>
    </source>
</evidence>
<dbReference type="AlphaFoldDB" id="A0AAV5SV32"/>
<dbReference type="GO" id="GO:0010468">
    <property type="term" value="P:regulation of gene expression"/>
    <property type="evidence" value="ECO:0007669"/>
    <property type="project" value="UniProtKB-ARBA"/>
</dbReference>
<feature type="compositionally biased region" description="Low complexity" evidence="6">
    <location>
        <begin position="193"/>
        <end position="202"/>
    </location>
</feature>
<feature type="compositionally biased region" description="Basic and acidic residues" evidence="6">
    <location>
        <begin position="175"/>
        <end position="189"/>
    </location>
</feature>
<proteinExistence type="predicted"/>
<dbReference type="GO" id="GO:0008270">
    <property type="term" value="F:zinc ion binding"/>
    <property type="evidence" value="ECO:0007669"/>
    <property type="project" value="UniProtKB-KW"/>
</dbReference>
<evidence type="ECO:0000259" key="7">
    <source>
        <dbReference type="PROSITE" id="PS50103"/>
    </source>
</evidence>
<evidence type="ECO:0000256" key="1">
    <source>
        <dbReference type="ARBA" id="ARBA00022723"/>
    </source>
</evidence>
<dbReference type="InterPro" id="IPR036855">
    <property type="entry name" value="Znf_CCCH_sf"/>
</dbReference>
<evidence type="ECO:0000256" key="6">
    <source>
        <dbReference type="SAM" id="MobiDB-lite"/>
    </source>
</evidence>
<dbReference type="InterPro" id="IPR045877">
    <property type="entry name" value="ZFP36-like"/>
</dbReference>
<dbReference type="Gene3D" id="4.10.1000.10">
    <property type="entry name" value="Zinc finger, CCCH-type"/>
    <property type="match status" value="2"/>
</dbReference>
<dbReference type="SMART" id="SM00356">
    <property type="entry name" value="ZnF_C3H1"/>
    <property type="match status" value="2"/>
</dbReference>
<feature type="zinc finger region" description="C3H1-type" evidence="5">
    <location>
        <begin position="121"/>
        <end position="149"/>
    </location>
</feature>
<dbReference type="Proteomes" id="UP001432027">
    <property type="component" value="Unassembled WGS sequence"/>
</dbReference>
<keyword evidence="3 5" id="KW-0863">Zinc-finger</keyword>
<dbReference type="GO" id="GO:0003730">
    <property type="term" value="F:mRNA 3'-UTR binding"/>
    <property type="evidence" value="ECO:0007669"/>
    <property type="project" value="TreeGrafter"/>
</dbReference>
<gene>
    <name evidence="8" type="ORF">PENTCL1PPCAC_6259</name>
</gene>
<feature type="compositionally biased region" description="Basic and acidic residues" evidence="6">
    <location>
        <begin position="261"/>
        <end position="273"/>
    </location>
</feature>
<dbReference type="GO" id="GO:0043186">
    <property type="term" value="C:P granule"/>
    <property type="evidence" value="ECO:0007669"/>
    <property type="project" value="UniProtKB-ARBA"/>
</dbReference>
<feature type="non-terminal residue" evidence="8">
    <location>
        <position position="1"/>
    </location>
</feature>
<dbReference type="PROSITE" id="PS50103">
    <property type="entry name" value="ZF_C3H1"/>
    <property type="match status" value="2"/>
</dbReference>
<sequence length="289" mass="32944">SPPMPSRPIDRFSVPEETFPDDFIMVPGAFTHSFSLDSSQSAEKDIARPMDQIQTLDPCKITDEERDLLQRYKRRQDAFKTALCDTFRRNGECSYGETCRFAHSQDELRVPTQPRGRMHPKYKTVLCENFERDGECKYGSRCMYIHRRPNEKMNDSMKYQAVSSSFHGQLPGLHSMDHRPPRHDKDRRGYRQSSRSFAPSSSHNQTFSNFSSLGFHNSFGAADVSLPFIPDTHSLMLNSSSHEKLANITRTAPSPTNPVELDGRRSRGSDDITGRLGRMKVGSRYPTQG</sequence>
<feature type="region of interest" description="Disordered" evidence="6">
    <location>
        <begin position="168"/>
        <end position="204"/>
    </location>
</feature>
<dbReference type="EMBL" id="BTSX01000002">
    <property type="protein sequence ID" value="GMS84084.1"/>
    <property type="molecule type" value="Genomic_DNA"/>
</dbReference>
<dbReference type="PANTHER" id="PTHR12547">
    <property type="entry name" value="CCCH ZINC FINGER/TIS11-RELATED"/>
    <property type="match status" value="1"/>
</dbReference>
<feature type="zinc finger region" description="C3H1-type" evidence="5">
    <location>
        <begin position="78"/>
        <end position="106"/>
    </location>
</feature>
<reference evidence="8" key="1">
    <citation type="submission" date="2023-10" db="EMBL/GenBank/DDBJ databases">
        <title>Genome assembly of Pristionchus species.</title>
        <authorList>
            <person name="Yoshida K."/>
            <person name="Sommer R.J."/>
        </authorList>
    </citation>
    <scope>NUCLEOTIDE SEQUENCE</scope>
    <source>
        <strain evidence="8">RS0144</strain>
    </source>
</reference>
<evidence type="ECO:0000313" key="9">
    <source>
        <dbReference type="Proteomes" id="UP001432027"/>
    </source>
</evidence>
<protein>
    <recommendedName>
        <fullName evidence="7">C3H1-type domain-containing protein</fullName>
    </recommendedName>
</protein>
<feature type="region of interest" description="Disordered" evidence="6">
    <location>
        <begin position="248"/>
        <end position="289"/>
    </location>
</feature>
<dbReference type="GO" id="GO:0080090">
    <property type="term" value="P:regulation of primary metabolic process"/>
    <property type="evidence" value="ECO:0007669"/>
    <property type="project" value="UniProtKB-ARBA"/>
</dbReference>
<dbReference type="FunFam" id="4.10.1000.10:FF:000018">
    <property type="entry name" value="Zinc finger protein"/>
    <property type="match status" value="1"/>
</dbReference>
<dbReference type="FunFam" id="4.10.1000.10:FF:000001">
    <property type="entry name" value="zinc finger CCCH domain-containing protein 15-like"/>
    <property type="match status" value="1"/>
</dbReference>
<dbReference type="Pfam" id="PF00642">
    <property type="entry name" value="zf-CCCH"/>
    <property type="match status" value="2"/>
</dbReference>
<dbReference type="InterPro" id="IPR000571">
    <property type="entry name" value="Znf_CCCH"/>
</dbReference>
<accession>A0AAV5SV32</accession>
<keyword evidence="1 5" id="KW-0479">Metal-binding</keyword>
<name>A0AAV5SV32_9BILA</name>
<organism evidence="8 9">
    <name type="scientific">Pristionchus entomophagus</name>
    <dbReference type="NCBI Taxonomy" id="358040"/>
    <lineage>
        <taxon>Eukaryota</taxon>
        <taxon>Metazoa</taxon>
        <taxon>Ecdysozoa</taxon>
        <taxon>Nematoda</taxon>
        <taxon>Chromadorea</taxon>
        <taxon>Rhabditida</taxon>
        <taxon>Rhabditina</taxon>
        <taxon>Diplogasteromorpha</taxon>
        <taxon>Diplogasteroidea</taxon>
        <taxon>Neodiplogasteridae</taxon>
        <taxon>Pristionchus</taxon>
    </lineage>
</organism>
<dbReference type="PANTHER" id="PTHR12547:SF144">
    <property type="entry name" value="C3H1-TYPE DOMAIN-CONTAINING PROTEIN"/>
    <property type="match status" value="1"/>
</dbReference>
<evidence type="ECO:0000256" key="4">
    <source>
        <dbReference type="ARBA" id="ARBA00022833"/>
    </source>
</evidence>
<dbReference type="GO" id="GO:0030154">
    <property type="term" value="P:cell differentiation"/>
    <property type="evidence" value="ECO:0007669"/>
    <property type="project" value="UniProtKB-ARBA"/>
</dbReference>
<dbReference type="GO" id="GO:0005829">
    <property type="term" value="C:cytosol"/>
    <property type="evidence" value="ECO:0007669"/>
    <property type="project" value="TreeGrafter"/>
</dbReference>
<keyword evidence="4 5" id="KW-0862">Zinc</keyword>
<comment type="caution">
    <text evidence="8">The sequence shown here is derived from an EMBL/GenBank/DDBJ whole genome shotgun (WGS) entry which is preliminary data.</text>
</comment>
<keyword evidence="9" id="KW-1185">Reference proteome</keyword>
<dbReference type="SUPFAM" id="SSF90229">
    <property type="entry name" value="CCCH zinc finger"/>
    <property type="match status" value="2"/>
</dbReference>
<keyword evidence="2" id="KW-0677">Repeat</keyword>
<evidence type="ECO:0000313" key="8">
    <source>
        <dbReference type="EMBL" id="GMS84084.1"/>
    </source>
</evidence>
<evidence type="ECO:0000256" key="5">
    <source>
        <dbReference type="PROSITE-ProRule" id="PRU00723"/>
    </source>
</evidence>
<feature type="domain" description="C3H1-type" evidence="7">
    <location>
        <begin position="78"/>
        <end position="106"/>
    </location>
</feature>
<evidence type="ECO:0000256" key="3">
    <source>
        <dbReference type="ARBA" id="ARBA00022771"/>
    </source>
</evidence>
<feature type="domain" description="C3H1-type" evidence="7">
    <location>
        <begin position="121"/>
        <end position="149"/>
    </location>
</feature>